<accession>A0A5C6M803</accession>
<organism evidence="1 2">
    <name type="scientific">Dellaglioa algida</name>
    <dbReference type="NCBI Taxonomy" id="105612"/>
    <lineage>
        <taxon>Bacteria</taxon>
        <taxon>Bacillati</taxon>
        <taxon>Bacillota</taxon>
        <taxon>Bacilli</taxon>
        <taxon>Lactobacillales</taxon>
        <taxon>Lactobacillaceae</taxon>
        <taxon>Dellaglioa</taxon>
    </lineage>
</organism>
<gene>
    <name evidence="1" type="ORF">LABALGLTS371_10590</name>
</gene>
<dbReference type="RefSeq" id="WP_146302808.1">
    <property type="nucleotide sequence ID" value="NZ_JANXKU010000004.1"/>
</dbReference>
<evidence type="ECO:0000313" key="2">
    <source>
        <dbReference type="Proteomes" id="UP000321659"/>
    </source>
</evidence>
<reference evidence="1 2" key="1">
    <citation type="submission" date="2019-04" db="EMBL/GenBank/DDBJ databases">
        <title>In vitro growth and metabolic characteristics of meat-borne Lactobacillus algidus strains.</title>
        <authorList>
            <person name="Sade E."/>
            <person name="Per J."/>
            <person name="Tytti H."/>
            <person name="Johanna B.K."/>
        </authorList>
    </citation>
    <scope>NUCLEOTIDE SEQUENCE [LARGE SCALE GENOMIC DNA]</scope>
    <source>
        <strain evidence="1 2">LTS37-1</strain>
    </source>
</reference>
<dbReference type="EMBL" id="SRRQ01000007">
    <property type="protein sequence ID" value="TWW10886.1"/>
    <property type="molecule type" value="Genomic_DNA"/>
</dbReference>
<dbReference type="Pfam" id="PF09711">
    <property type="entry name" value="Cas_Csn2"/>
    <property type="match status" value="1"/>
</dbReference>
<proteinExistence type="predicted"/>
<name>A0A5C6M803_9LACO</name>
<dbReference type="Gene3D" id="3.40.50.11940">
    <property type="match status" value="1"/>
</dbReference>
<dbReference type="AlphaFoldDB" id="A0A5C6M803"/>
<protein>
    <submittedName>
        <fullName evidence="1">Type II-A CRISPR-associated protein Csn2</fullName>
    </submittedName>
</protein>
<dbReference type="InterPro" id="IPR038600">
    <property type="entry name" value="Csn2_sf"/>
</dbReference>
<dbReference type="Proteomes" id="UP000321659">
    <property type="component" value="Unassembled WGS sequence"/>
</dbReference>
<sequence>MKITLYPYQPFEIKSHKITVFSTSSAEVYTKMIAGIKEQQDVVKVSDDQYQVMEITKAIIFGGEVSTIDLNKLFQSRLTKKIIGDLSDGQIQKLNQLDTEMRTAILDIAFMYDISLDVNQEWDIARTIKFFNLTFSNVVQGNSYGIIESIVLTASELNETKIIVLMNVSHYLSISQFNELVRLVATLDVKLFIIEFSEIIDAKKYQNCRYYHIDNDYIEWRYE</sequence>
<comment type="caution">
    <text evidence="1">The sequence shown here is derived from an EMBL/GenBank/DDBJ whole genome shotgun (WGS) entry which is preliminary data.</text>
</comment>
<dbReference type="NCBIfam" id="TIGR01866">
    <property type="entry name" value="cas_Csn2"/>
    <property type="match status" value="1"/>
</dbReference>
<dbReference type="InterPro" id="IPR010146">
    <property type="entry name" value="CRISPR-assoc_prot_Csn2-typ"/>
</dbReference>
<dbReference type="CDD" id="cd12218">
    <property type="entry name" value="Csn2"/>
    <property type="match status" value="1"/>
</dbReference>
<evidence type="ECO:0000313" key="1">
    <source>
        <dbReference type="EMBL" id="TWW10886.1"/>
    </source>
</evidence>